<keyword evidence="1" id="KW-0378">Hydrolase</keyword>
<protein>
    <submittedName>
        <fullName evidence="1">HAD-superfamily hydrolase, subfamily IA, variant 3</fullName>
        <ecNumber evidence="1">3.8.1.2</ecNumber>
    </submittedName>
</protein>
<sequence length="221" mass="24687">MTSMAHTTAATTAPTIVVFDLGGVLFDWNPDYLYRKLIADEAERQWFLANICNGEWNVQQDGGRSLSEATAALSARHPDHAQLIGAFYARWTEMLGGTLAGGMAIFEALESAGVPLYALTNWSAETFPYARNTHPFQPVLQRFKDVLVSGEEKLIKPDARIYQRMLERIRKHYPAAQAQHLIFIDDVQRNVEAARALGWRAIHHTDPAATAAQLRNWGLPA</sequence>
<dbReference type="CDD" id="cd02603">
    <property type="entry name" value="HAD_sEH-N_like"/>
    <property type="match status" value="1"/>
</dbReference>
<dbReference type="NCBIfam" id="TIGR01509">
    <property type="entry name" value="HAD-SF-IA-v3"/>
    <property type="match status" value="1"/>
</dbReference>
<organism evidence="1 2">
    <name type="scientific">Collimonas fungivorans (strain Ter331)</name>
    <dbReference type="NCBI Taxonomy" id="1005048"/>
    <lineage>
        <taxon>Bacteria</taxon>
        <taxon>Pseudomonadati</taxon>
        <taxon>Pseudomonadota</taxon>
        <taxon>Betaproteobacteria</taxon>
        <taxon>Burkholderiales</taxon>
        <taxon>Oxalobacteraceae</taxon>
        <taxon>Collimonas</taxon>
    </lineage>
</organism>
<name>G0AAT0_COLFT</name>
<dbReference type="GO" id="GO:0018784">
    <property type="term" value="F:(S)-2-haloacid dehalogenase activity"/>
    <property type="evidence" value="ECO:0007669"/>
    <property type="project" value="UniProtKB-EC"/>
</dbReference>
<dbReference type="InterPro" id="IPR023198">
    <property type="entry name" value="PGP-like_dom2"/>
</dbReference>
<dbReference type="PANTHER" id="PTHR43611:SF3">
    <property type="entry name" value="FLAVIN MONONUCLEOTIDE HYDROLASE 1, CHLOROPLATIC"/>
    <property type="match status" value="1"/>
</dbReference>
<dbReference type="InterPro" id="IPR006439">
    <property type="entry name" value="HAD-SF_hydro_IA"/>
</dbReference>
<dbReference type="PANTHER" id="PTHR43611">
    <property type="entry name" value="ALPHA-D-GLUCOSE 1-PHOSPHATE PHOSPHATASE"/>
    <property type="match status" value="1"/>
</dbReference>
<reference evidence="2" key="6">
    <citation type="submission" date="2011-05" db="EMBL/GenBank/DDBJ databases">
        <title>Complete sequence of Collimonas fungivorans Ter331.</title>
        <authorList>
            <person name="Leveau J.H."/>
        </authorList>
    </citation>
    <scope>NUCLEOTIDE SEQUENCE [LARGE SCALE GENOMIC DNA]</scope>
    <source>
        <strain evidence="2">Ter331</strain>
    </source>
</reference>
<dbReference type="EC" id="3.8.1.2" evidence="1"/>
<proteinExistence type="predicted"/>
<gene>
    <name evidence="1" type="ordered locus">CFU_3630</name>
</gene>
<reference evidence="1 2" key="1">
    <citation type="journal article" date="2004" name="Environ. Microbiol.">
        <title>Phylogeny-function analysis of (meta)genomic libraries: screening for expression of ribosomal RNA genes by large-insert library fluorescent in situ hybridization (LIL-FISH).</title>
        <authorList>
            <person name="Leveau J.H."/>
            <person name="Gerards S."/>
            <person name="de Boer W."/>
            <person name="van Veen J.A."/>
        </authorList>
    </citation>
    <scope>NUCLEOTIDE SEQUENCE [LARGE SCALE GENOMIC DNA]</scope>
    <source>
        <strain evidence="1 2">Ter331</strain>
    </source>
</reference>
<dbReference type="SUPFAM" id="SSF56784">
    <property type="entry name" value="HAD-like"/>
    <property type="match status" value="1"/>
</dbReference>
<reference evidence="1 2" key="3">
    <citation type="journal article" date="2008" name="FEMS Microbiol. Ecol.">
        <title>Identification and characterization of genes underlying chitinolysis in Collimonas fungivorans Ter331.</title>
        <authorList>
            <person name="Fritsche K."/>
            <person name="de Boer W."/>
            <person name="Gerards S."/>
            <person name="van den Berg M."/>
            <person name="van Veen J.A."/>
            <person name="Leveau J.H."/>
        </authorList>
    </citation>
    <scope>NUCLEOTIDE SEQUENCE [LARGE SCALE GENOMIC DNA]</scope>
    <source>
        <strain evidence="1 2">Ter331</strain>
    </source>
</reference>
<reference evidence="1 2" key="4">
    <citation type="journal article" date="2010" name="Environ. Microbiol.">
        <title>The bacterial genus Collimonas: mycophagy, weathering and other adaptive solutions to life in oligotrophic soil environments.</title>
        <authorList>
            <person name="Leveau J.H."/>
            <person name="Uroz S."/>
            <person name="de Boer W."/>
        </authorList>
    </citation>
    <scope>NUCLEOTIDE SEQUENCE [LARGE SCALE GENOMIC DNA]</scope>
    <source>
        <strain evidence="1 2">Ter331</strain>
    </source>
</reference>
<accession>G0AAT0</accession>
<reference evidence="1 2" key="2">
    <citation type="journal article" date="2006" name="J. Microbiol. Methods">
        <title>Genomic flank-sequencing of plasposon insertion sites for rapid identification of functional genes.</title>
        <authorList>
            <person name="Leveau J.H."/>
            <person name="Gerards S."/>
            <person name="Fritsche K."/>
            <person name="Zondag G."/>
            <person name="van Veen J.A."/>
        </authorList>
    </citation>
    <scope>NUCLEOTIDE SEQUENCE [LARGE SCALE GENOMIC DNA]</scope>
    <source>
        <strain evidence="1 2">Ter331</strain>
    </source>
</reference>
<dbReference type="Gene3D" id="1.10.150.240">
    <property type="entry name" value="Putative phosphatase, domain 2"/>
    <property type="match status" value="1"/>
</dbReference>
<reference evidence="1 2" key="5">
    <citation type="journal article" date="2011" name="ISME J.">
        <title>Dual transcriptional profiling of a bacterial/fungal confrontation: Collimonas fungivorans versus Aspergillus niger.</title>
        <authorList>
            <person name="Mela F."/>
            <person name="Fritsche K."/>
            <person name="de Boer W."/>
            <person name="van Veen J.A."/>
            <person name="de Graaff L.H."/>
            <person name="van den Berg M."/>
            <person name="Leveau J.H."/>
        </authorList>
    </citation>
    <scope>NUCLEOTIDE SEQUENCE [LARGE SCALE GENOMIC DNA]</scope>
    <source>
        <strain evidence="1 2">Ter331</strain>
    </source>
</reference>
<dbReference type="eggNOG" id="COG1011">
    <property type="taxonomic scope" value="Bacteria"/>
</dbReference>
<dbReference type="HOGENOM" id="CLU_045011_9_1_4"/>
<dbReference type="KEGG" id="cfu:CFU_3630"/>
<dbReference type="EMBL" id="CP002745">
    <property type="protein sequence ID" value="AEK63454.1"/>
    <property type="molecule type" value="Genomic_DNA"/>
</dbReference>
<keyword evidence="2" id="KW-1185">Reference proteome</keyword>
<evidence type="ECO:0000313" key="1">
    <source>
        <dbReference type="EMBL" id="AEK63454.1"/>
    </source>
</evidence>
<evidence type="ECO:0000313" key="2">
    <source>
        <dbReference type="Proteomes" id="UP000008392"/>
    </source>
</evidence>
<dbReference type="STRING" id="1005048.CFU_3630"/>
<dbReference type="Pfam" id="PF00702">
    <property type="entry name" value="Hydrolase"/>
    <property type="match status" value="1"/>
</dbReference>
<dbReference type="InterPro" id="IPR023214">
    <property type="entry name" value="HAD_sf"/>
</dbReference>
<dbReference type="Gene3D" id="3.40.50.1000">
    <property type="entry name" value="HAD superfamily/HAD-like"/>
    <property type="match status" value="1"/>
</dbReference>
<dbReference type="AlphaFoldDB" id="G0AAT0"/>
<dbReference type="Proteomes" id="UP000008392">
    <property type="component" value="Chromosome"/>
</dbReference>
<dbReference type="InterPro" id="IPR036412">
    <property type="entry name" value="HAD-like_sf"/>
</dbReference>